<dbReference type="EMBL" id="CP041185">
    <property type="protein sequence ID" value="QDG69747.1"/>
    <property type="molecule type" value="Genomic_DNA"/>
</dbReference>
<keyword evidence="1" id="KW-0812">Transmembrane</keyword>
<keyword evidence="3" id="KW-1185">Reference proteome</keyword>
<dbReference type="KEGG" id="jas:FJQ89_04450"/>
<evidence type="ECO:0000313" key="2">
    <source>
        <dbReference type="EMBL" id="QDG69747.1"/>
    </source>
</evidence>
<reference evidence="2 3" key="1">
    <citation type="submission" date="2019-06" db="EMBL/GenBank/DDBJ databases">
        <title>Complete genome sequence of Janthinobacterium sp. SNU WT3 isolated from diseased rainbow trout.</title>
        <authorList>
            <person name="Oh W.T."/>
            <person name="Park S.C."/>
        </authorList>
    </citation>
    <scope>NUCLEOTIDE SEQUENCE [LARGE SCALE GENOMIC DNA]</scope>
    <source>
        <strain evidence="2 3">SNU WT3</strain>
    </source>
</reference>
<name>A0A4Y6RB88_9BURK</name>
<feature type="transmembrane region" description="Helical" evidence="1">
    <location>
        <begin position="22"/>
        <end position="43"/>
    </location>
</feature>
<dbReference type="Pfam" id="PF09600">
    <property type="entry name" value="Cyd_oper_YbgE"/>
    <property type="match status" value="1"/>
</dbReference>
<feature type="transmembrane region" description="Helical" evidence="1">
    <location>
        <begin position="78"/>
        <end position="99"/>
    </location>
</feature>
<evidence type="ECO:0008006" key="4">
    <source>
        <dbReference type="Google" id="ProtNLM"/>
    </source>
</evidence>
<keyword evidence="1" id="KW-0472">Membrane</keyword>
<proteinExistence type="predicted"/>
<dbReference type="InterPro" id="IPR011846">
    <property type="entry name" value="Cyd_oper_YbgE"/>
</dbReference>
<accession>A0A4Y6RB88</accession>
<protein>
    <recommendedName>
        <fullName evidence="4">Cyd operon protein YbgE</fullName>
    </recommendedName>
</protein>
<dbReference type="OrthoDB" id="5298003at2"/>
<sequence>MSVTKTIKTTNATQVSAAPSHIHVPSLTMAIVIMLVATVYPPLMVDTTGKADHGLMTALFFAMSAGFVRGVGFVPQALAWRCLFSSWACMAALAVALWIKFLSGN</sequence>
<evidence type="ECO:0000256" key="1">
    <source>
        <dbReference type="SAM" id="Phobius"/>
    </source>
</evidence>
<keyword evidence="1" id="KW-1133">Transmembrane helix</keyword>
<dbReference type="AlphaFoldDB" id="A0A4Y6RB88"/>
<organism evidence="2 3">
    <name type="scientific">Janthinobacterium tructae</name>
    <dbReference type="NCBI Taxonomy" id="2590869"/>
    <lineage>
        <taxon>Bacteria</taxon>
        <taxon>Pseudomonadati</taxon>
        <taxon>Pseudomonadota</taxon>
        <taxon>Betaproteobacteria</taxon>
        <taxon>Burkholderiales</taxon>
        <taxon>Oxalobacteraceae</taxon>
        <taxon>Janthinobacterium</taxon>
    </lineage>
</organism>
<dbReference type="Proteomes" id="UP000316665">
    <property type="component" value="Chromosome"/>
</dbReference>
<evidence type="ECO:0000313" key="3">
    <source>
        <dbReference type="Proteomes" id="UP000316665"/>
    </source>
</evidence>
<gene>
    <name evidence="2" type="ORF">FJQ89_04450</name>
</gene>
<feature type="transmembrane region" description="Helical" evidence="1">
    <location>
        <begin position="55"/>
        <end position="72"/>
    </location>
</feature>